<accession>F0SH14</accession>
<dbReference type="STRING" id="756272.Plabr_1890"/>
<feature type="region of interest" description="Disordered" evidence="1">
    <location>
        <begin position="118"/>
        <end position="141"/>
    </location>
</feature>
<evidence type="ECO:0000256" key="2">
    <source>
        <dbReference type="SAM" id="SignalP"/>
    </source>
</evidence>
<sequence length="166" mass="18331">MNRLVLGLMFVCVAACLAAAVGYAEDSSSSLKVGDRIELQLTGRPATDFIRLVGRPLPIKTFGYAKQTGLALNSRVISIDDDNVTAEYYHNPASKNEEPMILTITLVRPLEDVQYQATTPSSGRVGLREKQNNSKQPPFPALPFLRHDSYDGLKVRAWTVAREIPK</sequence>
<dbReference type="HOGENOM" id="CLU_1601460_0_0_0"/>
<gene>
    <name evidence="3" type="ordered locus">Plabr_1890</name>
</gene>
<keyword evidence="4" id="KW-1185">Reference proteome</keyword>
<protein>
    <submittedName>
        <fullName evidence="3">Uncharacterized protein</fullName>
    </submittedName>
</protein>
<name>F0SH14_RUBBR</name>
<dbReference type="KEGG" id="pbs:Plabr_1890"/>
<dbReference type="EMBL" id="CP002546">
    <property type="protein sequence ID" value="ADY59499.1"/>
    <property type="molecule type" value="Genomic_DNA"/>
</dbReference>
<dbReference type="RefSeq" id="WP_013628226.1">
    <property type="nucleotide sequence ID" value="NC_015174.1"/>
</dbReference>
<feature type="chain" id="PRO_5003260480" evidence="2">
    <location>
        <begin position="25"/>
        <end position="166"/>
    </location>
</feature>
<proteinExistence type="predicted"/>
<evidence type="ECO:0000313" key="3">
    <source>
        <dbReference type="EMBL" id="ADY59499.1"/>
    </source>
</evidence>
<evidence type="ECO:0000256" key="1">
    <source>
        <dbReference type="SAM" id="MobiDB-lite"/>
    </source>
</evidence>
<organism evidence="3 4">
    <name type="scientific">Rubinisphaera brasiliensis (strain ATCC 49424 / DSM 5305 / JCM 21570 / IAM 15109 / NBRC 103401 / IFAM 1448)</name>
    <name type="common">Planctomyces brasiliensis</name>
    <dbReference type="NCBI Taxonomy" id="756272"/>
    <lineage>
        <taxon>Bacteria</taxon>
        <taxon>Pseudomonadati</taxon>
        <taxon>Planctomycetota</taxon>
        <taxon>Planctomycetia</taxon>
        <taxon>Planctomycetales</taxon>
        <taxon>Planctomycetaceae</taxon>
        <taxon>Rubinisphaera</taxon>
    </lineage>
</organism>
<feature type="signal peptide" evidence="2">
    <location>
        <begin position="1"/>
        <end position="24"/>
    </location>
</feature>
<keyword evidence="2" id="KW-0732">Signal</keyword>
<dbReference type="Proteomes" id="UP000006860">
    <property type="component" value="Chromosome"/>
</dbReference>
<reference evidence="4" key="1">
    <citation type="submission" date="2011-02" db="EMBL/GenBank/DDBJ databases">
        <title>The complete genome of Planctomyces brasiliensis DSM 5305.</title>
        <authorList>
            <person name="Lucas S."/>
            <person name="Copeland A."/>
            <person name="Lapidus A."/>
            <person name="Bruce D."/>
            <person name="Goodwin L."/>
            <person name="Pitluck S."/>
            <person name="Kyrpides N."/>
            <person name="Mavromatis K."/>
            <person name="Pagani I."/>
            <person name="Ivanova N."/>
            <person name="Ovchinnikova G."/>
            <person name="Lu M."/>
            <person name="Detter J.C."/>
            <person name="Han C."/>
            <person name="Land M."/>
            <person name="Hauser L."/>
            <person name="Markowitz V."/>
            <person name="Cheng J.-F."/>
            <person name="Hugenholtz P."/>
            <person name="Woyke T."/>
            <person name="Wu D."/>
            <person name="Tindall B."/>
            <person name="Pomrenke H.G."/>
            <person name="Brambilla E."/>
            <person name="Klenk H.-P."/>
            <person name="Eisen J.A."/>
        </authorList>
    </citation>
    <scope>NUCLEOTIDE SEQUENCE [LARGE SCALE GENOMIC DNA]</scope>
    <source>
        <strain evidence="4">ATCC 49424 / DSM 5305 / JCM 21570 / NBRC 103401 / IFAM 1448</strain>
    </source>
</reference>
<dbReference type="AlphaFoldDB" id="F0SH14"/>
<evidence type="ECO:0000313" key="4">
    <source>
        <dbReference type="Proteomes" id="UP000006860"/>
    </source>
</evidence>